<evidence type="ECO:0000313" key="1">
    <source>
        <dbReference type="EMBL" id="MBL0426549.1"/>
    </source>
</evidence>
<evidence type="ECO:0000313" key="2">
    <source>
        <dbReference type="Proteomes" id="UP000622707"/>
    </source>
</evidence>
<protein>
    <recommendedName>
        <fullName evidence="3">DnaA N-terminal domain-containing protein</fullName>
    </recommendedName>
</protein>
<dbReference type="Proteomes" id="UP000622707">
    <property type="component" value="Unassembled WGS sequence"/>
</dbReference>
<accession>A0ABS1JQJ3</accession>
<dbReference type="EMBL" id="JAEQND010000008">
    <property type="protein sequence ID" value="MBL0426549.1"/>
    <property type="molecule type" value="Genomic_DNA"/>
</dbReference>
<proteinExistence type="predicted"/>
<organism evidence="1 2">
    <name type="scientific">Ramlibacter alkalitolerans</name>
    <dbReference type="NCBI Taxonomy" id="2039631"/>
    <lineage>
        <taxon>Bacteria</taxon>
        <taxon>Pseudomonadati</taxon>
        <taxon>Pseudomonadota</taxon>
        <taxon>Betaproteobacteria</taxon>
        <taxon>Burkholderiales</taxon>
        <taxon>Comamonadaceae</taxon>
        <taxon>Ramlibacter</taxon>
    </lineage>
</organism>
<comment type="caution">
    <text evidence="1">The sequence shown here is derived from an EMBL/GenBank/DDBJ whole genome shotgun (WGS) entry which is preliminary data.</text>
</comment>
<dbReference type="RefSeq" id="WP_201690744.1">
    <property type="nucleotide sequence ID" value="NZ_JAEQND010000008.1"/>
</dbReference>
<name>A0ABS1JQJ3_9BURK</name>
<sequence length="222" mass="23864">MNRLQAELQRLYPAPAEGAVRALVLELAGAAAWEQLARVWHGVQVDLQLPAPGIAVSGSGYQLWFSVAQPVPVQHALAFLETLRRRYLADVPHDRLRTSPAAAAAPEITGMPPAEQGEDRWSAFVAPDLAALFVDEPWLDLPPGSDAQAELLSRLQCMSLADLERALAEPAAAAATAAAAQAQDPRGFLLAVMNDRAIELPLRIEAAKALLPYFEGQRAPAR</sequence>
<reference evidence="1 2" key="1">
    <citation type="journal article" date="2017" name="Int. J. Syst. Evol. Microbiol.">
        <title>Ramlibacter alkalitolerans sp. nov., alkali-tolerant bacterium isolated from soil of ginseng.</title>
        <authorList>
            <person name="Lee D.H."/>
            <person name="Cha C.J."/>
        </authorList>
    </citation>
    <scope>NUCLEOTIDE SEQUENCE [LARGE SCALE GENOMIC DNA]</scope>
    <source>
        <strain evidence="1 2">KACC 19305</strain>
    </source>
</reference>
<gene>
    <name evidence="1" type="ORF">JI746_15650</name>
</gene>
<keyword evidence="2" id="KW-1185">Reference proteome</keyword>
<evidence type="ECO:0008006" key="3">
    <source>
        <dbReference type="Google" id="ProtNLM"/>
    </source>
</evidence>